<evidence type="ECO:0000313" key="2">
    <source>
        <dbReference type="Proteomes" id="UP000054770"/>
    </source>
</evidence>
<accession>A0A158INW7</accession>
<sequence>MTLPVDQVFELLPAWFRSRDSGLVAGVALLTAAEQAELTALLAVVNPDLMQQARLDYLVAKRDRGPLASLLAVIGEQVLVIEENLRQRYDDQFIETCANWVIPYIGDVIGYQGVHAVAPDVSSTRAEVGHTISFRRRKGTAAMLEELARDVTGWGACAVEFFQRLGDTQHLNHLRPQCLYAPDMRQWEPLYYIGGAFDTLSHTVDVRRIASGRGRFNIPNIGIFLWRLNPFAATAVVPRADPAAPWRFWMSPLGNDMPLFNNPQTEEPVTHLARPIDVPDPIGLRVMDAHLPDYYGQSVQVLVNGAAVDPAEVRVCNLKDDAPAWLSQPGDGKIVIDPRSGRLVLPTSIAPGAGDAVTVSFHRGFSAAMGGGEYARAASFAVAPNAGGPVQRVPADQPTIQGALNALGGAGVVEIADNGTYAEALSIDASVANATLELRAADGFMPTLLLQAGLDVRGAAHTTVALNGLQIAQAPIRVPAAPDASGRPNQLSALRITHCTLVPGGAIDRNNQPTDPAAASLVVELPDTALTLAQSISGAIRSDPSTSTTASDSIIDATVFTSVAYAGLDAASAGGTLSLDAVTVIGKINAKVMKRISNSVLLAALSPADTWTAPVLAERRQLGCVRFTYLPVTSRVPSRYRCQPPLPGENVAAHCVVANEGLPVCLGPRFTSLRFGTPGYAQMEPVTADAIRRGASDEGEMGAFHQLYQPQREANLRVRLVEYLRVGLAAGIFYET</sequence>
<evidence type="ECO:0000313" key="1">
    <source>
        <dbReference type="EMBL" id="SAL58304.1"/>
    </source>
</evidence>
<keyword evidence="2" id="KW-1185">Reference proteome</keyword>
<dbReference type="Proteomes" id="UP000054770">
    <property type="component" value="Unassembled WGS sequence"/>
</dbReference>
<gene>
    <name evidence="1" type="ORF">AWB68_02883</name>
</gene>
<proteinExistence type="predicted"/>
<dbReference type="AlphaFoldDB" id="A0A158INW7"/>
<name>A0A158INW7_9BURK</name>
<organism evidence="1 2">
    <name type="scientific">Caballeronia choica</name>
    <dbReference type="NCBI Taxonomy" id="326476"/>
    <lineage>
        <taxon>Bacteria</taxon>
        <taxon>Pseudomonadati</taxon>
        <taxon>Pseudomonadota</taxon>
        <taxon>Betaproteobacteria</taxon>
        <taxon>Burkholderiales</taxon>
        <taxon>Burkholderiaceae</taxon>
        <taxon>Caballeronia</taxon>
    </lineage>
</organism>
<dbReference type="EMBL" id="FCON02000026">
    <property type="protein sequence ID" value="SAL58304.1"/>
    <property type="molecule type" value="Genomic_DNA"/>
</dbReference>
<dbReference type="RefSeq" id="WP_087645022.1">
    <property type="nucleotide sequence ID" value="NZ_FCON02000026.1"/>
</dbReference>
<comment type="caution">
    <text evidence="1">The sequence shown here is derived from an EMBL/GenBank/DDBJ whole genome shotgun (WGS) entry which is preliminary data.</text>
</comment>
<reference evidence="1" key="1">
    <citation type="submission" date="2016-01" db="EMBL/GenBank/DDBJ databases">
        <authorList>
            <person name="Peeters C."/>
        </authorList>
    </citation>
    <scope>NUCLEOTIDE SEQUENCE [LARGE SCALE GENOMIC DNA]</scope>
    <source>
        <strain evidence="1">LMG 22940</strain>
    </source>
</reference>
<dbReference type="OrthoDB" id="626916at2"/>
<protein>
    <submittedName>
        <fullName evidence="1">Uncharacterized protein</fullName>
    </submittedName>
</protein>